<comment type="pathway">
    <text evidence="1">Amino-acid biosynthesis; L-arginine biosynthesis; carbamoyl phosphate from bicarbonate: step 1/1.</text>
</comment>
<evidence type="ECO:0000313" key="7">
    <source>
        <dbReference type="EMBL" id="KXB68437.1"/>
    </source>
</evidence>
<accession>A0A134AL56</accession>
<dbReference type="EMBL" id="LSDG01000002">
    <property type="protein sequence ID" value="KXB68437.1"/>
    <property type="molecule type" value="Genomic_DNA"/>
</dbReference>
<dbReference type="PRINTS" id="PR00099">
    <property type="entry name" value="CPSGATASE"/>
</dbReference>
<dbReference type="EC" id="6.3.5.5" evidence="3"/>
<evidence type="ECO:0000313" key="8">
    <source>
        <dbReference type="Proteomes" id="UP000070442"/>
    </source>
</evidence>
<dbReference type="InterPro" id="IPR002474">
    <property type="entry name" value="CarbamoylP_synth_ssu_N"/>
</dbReference>
<keyword evidence="8" id="KW-1185">Reference proteome</keyword>
<dbReference type="InterPro" id="IPR050472">
    <property type="entry name" value="Anth_synth/Amidotransfase"/>
</dbReference>
<dbReference type="PANTHER" id="PTHR43418">
    <property type="entry name" value="MULTIFUNCTIONAL TRYPTOPHAN BIOSYNTHESIS PROTEIN-RELATED"/>
    <property type="match status" value="1"/>
</dbReference>
<keyword evidence="4" id="KW-0315">Glutamine amidotransferase</keyword>
<gene>
    <name evidence="7" type="ORF">HMPREF1863_00150</name>
</gene>
<evidence type="ECO:0000256" key="3">
    <source>
        <dbReference type="ARBA" id="ARBA00012738"/>
    </source>
</evidence>
<sequence length="346" mass="38278">MYIQLEDGAVFKGKQFSGSKESVGGKLMVFSAMIGHEEVMTDPSNLGRILLFTYPLVGGYGMNFEDNQAEGPTISAFICRRAMDDATNFRSEMNLKEYLDYYDVLGIEEVDTRGLVRHLNENGAQRAVITERLLTPSEMEEFFAEQNPNTIEAVSTIEVTEIEGEGKTIALWDFGVKDGILEKLSDEGYRIIVYPAMTNYEDILKDNPDILFLSSGPGFAAHYLDIVHDVGQMLGKLPIYGIGLGAEFLGLALGGVLQKLNKPHAGASIPVKGEEDRVYMTSQNHDYYIENLPDSVAVTYTHVGDGNVEGFWSKEQKAYGVLFDPFGLPGATDLLDEQLKQLKELA</sequence>
<dbReference type="Proteomes" id="UP000070442">
    <property type="component" value="Unassembled WGS sequence"/>
</dbReference>
<dbReference type="InterPro" id="IPR029062">
    <property type="entry name" value="Class_I_gatase-like"/>
</dbReference>
<dbReference type="PANTHER" id="PTHR43418:SF7">
    <property type="entry name" value="CARBAMOYL-PHOSPHATE SYNTHASE SMALL CHAIN"/>
    <property type="match status" value="1"/>
</dbReference>
<dbReference type="Gene3D" id="3.50.30.20">
    <property type="entry name" value="Carbamoyl-phosphate synthase small subunit, N-terminal domain"/>
    <property type="match status" value="1"/>
</dbReference>
<dbReference type="InterPro" id="IPR017926">
    <property type="entry name" value="GATASE"/>
</dbReference>
<comment type="caution">
    <text evidence="7">The sequence shown here is derived from an EMBL/GenBank/DDBJ whole genome shotgun (WGS) entry which is preliminary data.</text>
</comment>
<feature type="domain" description="Carbamoyl-phosphate synthase small subunit N-terminal" evidence="6">
    <location>
        <begin position="1"/>
        <end position="130"/>
    </location>
</feature>
<dbReference type="Pfam" id="PF00988">
    <property type="entry name" value="CPSase_sm_chain"/>
    <property type="match status" value="1"/>
</dbReference>
<proteinExistence type="inferred from homology"/>
<organism evidence="7 8">
    <name type="scientific">Aedoeadaptatus coxii</name>
    <dbReference type="NCBI Taxonomy" id="755172"/>
    <lineage>
        <taxon>Bacteria</taxon>
        <taxon>Bacillati</taxon>
        <taxon>Bacillota</taxon>
        <taxon>Tissierellia</taxon>
        <taxon>Tissierellales</taxon>
        <taxon>Peptoniphilaceae</taxon>
        <taxon>Aedoeadaptatus</taxon>
    </lineage>
</organism>
<dbReference type="Gene3D" id="3.40.50.880">
    <property type="match status" value="1"/>
</dbReference>
<evidence type="ECO:0000256" key="5">
    <source>
        <dbReference type="ARBA" id="ARBA00048816"/>
    </source>
</evidence>
<evidence type="ECO:0000256" key="4">
    <source>
        <dbReference type="ARBA" id="ARBA00022962"/>
    </source>
</evidence>
<dbReference type="RefSeq" id="WP_068366249.1">
    <property type="nucleotide sequence ID" value="NZ_KQ960155.1"/>
</dbReference>
<name>A0A134AL56_9FIRM</name>
<dbReference type="PROSITE" id="PS51273">
    <property type="entry name" value="GATASE_TYPE_1"/>
    <property type="match status" value="1"/>
</dbReference>
<comment type="similarity">
    <text evidence="2">Belongs to the CarA family.</text>
</comment>
<dbReference type="NCBIfam" id="NF009475">
    <property type="entry name" value="PRK12838.1"/>
    <property type="match status" value="1"/>
</dbReference>
<evidence type="ECO:0000256" key="2">
    <source>
        <dbReference type="ARBA" id="ARBA00007800"/>
    </source>
</evidence>
<dbReference type="PATRIC" id="fig|755172.3.peg.145"/>
<reference evidence="8" key="1">
    <citation type="submission" date="2016-01" db="EMBL/GenBank/DDBJ databases">
        <authorList>
            <person name="Mitreva M."/>
            <person name="Pepin K.H."/>
            <person name="Mihindukulasuriya K.A."/>
            <person name="Fulton R."/>
            <person name="Fronick C."/>
            <person name="O'Laughlin M."/>
            <person name="Miner T."/>
            <person name="Herter B."/>
            <person name="Rosa B.A."/>
            <person name="Cordes M."/>
            <person name="Tomlinson C."/>
            <person name="Wollam A."/>
            <person name="Palsikar V.B."/>
            <person name="Mardis E.R."/>
            <person name="Wilson R.K."/>
        </authorList>
    </citation>
    <scope>NUCLEOTIDE SEQUENCE [LARGE SCALE GENOMIC DNA]</scope>
    <source>
        <strain evidence="8">DNF00729</strain>
    </source>
</reference>
<evidence type="ECO:0000256" key="1">
    <source>
        <dbReference type="ARBA" id="ARBA00005077"/>
    </source>
</evidence>
<dbReference type="SUPFAM" id="SSF52317">
    <property type="entry name" value="Class I glutamine amidotransferase-like"/>
    <property type="match status" value="1"/>
</dbReference>
<evidence type="ECO:0000259" key="6">
    <source>
        <dbReference type="SMART" id="SM01097"/>
    </source>
</evidence>
<dbReference type="Pfam" id="PF00117">
    <property type="entry name" value="GATase"/>
    <property type="match status" value="1"/>
</dbReference>
<dbReference type="STRING" id="755172.HMPREF1863_00150"/>
<dbReference type="AlphaFoldDB" id="A0A134AL56"/>
<dbReference type="SUPFAM" id="SSF52021">
    <property type="entry name" value="Carbamoyl phosphate synthetase, small subunit N-terminal domain"/>
    <property type="match status" value="1"/>
</dbReference>
<protein>
    <recommendedName>
        <fullName evidence="3">carbamoyl-phosphate synthase (glutamine-hydrolyzing)</fullName>
        <ecNumber evidence="3">6.3.5.5</ecNumber>
    </recommendedName>
</protein>
<dbReference type="OrthoDB" id="9804328at2"/>
<dbReference type="GO" id="GO:0004088">
    <property type="term" value="F:carbamoyl-phosphate synthase (glutamine-hydrolyzing) activity"/>
    <property type="evidence" value="ECO:0007669"/>
    <property type="project" value="UniProtKB-EC"/>
</dbReference>
<dbReference type="InterPro" id="IPR036480">
    <property type="entry name" value="CarbP_synth_ssu_N_sf"/>
</dbReference>
<dbReference type="SMART" id="SM01097">
    <property type="entry name" value="CPSase_sm_chain"/>
    <property type="match status" value="1"/>
</dbReference>
<comment type="catalytic activity">
    <reaction evidence="5">
        <text>hydrogencarbonate + L-glutamine + 2 ATP + H2O = carbamoyl phosphate + L-glutamate + 2 ADP + phosphate + 2 H(+)</text>
        <dbReference type="Rhea" id="RHEA:18633"/>
        <dbReference type="ChEBI" id="CHEBI:15377"/>
        <dbReference type="ChEBI" id="CHEBI:15378"/>
        <dbReference type="ChEBI" id="CHEBI:17544"/>
        <dbReference type="ChEBI" id="CHEBI:29985"/>
        <dbReference type="ChEBI" id="CHEBI:30616"/>
        <dbReference type="ChEBI" id="CHEBI:43474"/>
        <dbReference type="ChEBI" id="CHEBI:58228"/>
        <dbReference type="ChEBI" id="CHEBI:58359"/>
        <dbReference type="ChEBI" id="CHEBI:456216"/>
        <dbReference type="EC" id="6.3.5.5"/>
    </reaction>
</comment>